<dbReference type="SUPFAM" id="SSF52374">
    <property type="entry name" value="Nucleotidylyl transferase"/>
    <property type="match status" value="1"/>
</dbReference>
<gene>
    <name evidence="9" type="ORF">EB796_013412</name>
</gene>
<dbReference type="Proteomes" id="UP000593567">
    <property type="component" value="Unassembled WGS sequence"/>
</dbReference>
<evidence type="ECO:0000313" key="10">
    <source>
        <dbReference type="Proteomes" id="UP000593567"/>
    </source>
</evidence>
<dbReference type="SUPFAM" id="SSF50677">
    <property type="entry name" value="ValRS/IleRS/LeuRS editing domain"/>
    <property type="match status" value="1"/>
</dbReference>
<evidence type="ECO:0000256" key="6">
    <source>
        <dbReference type="ARBA" id="ARBA00022917"/>
    </source>
</evidence>
<dbReference type="AlphaFoldDB" id="A0A7J7JSA4"/>
<keyword evidence="3" id="KW-0436">Ligase</keyword>
<dbReference type="GO" id="GO:0002161">
    <property type="term" value="F:aminoacyl-tRNA deacylase activity"/>
    <property type="evidence" value="ECO:0007669"/>
    <property type="project" value="InterPro"/>
</dbReference>
<accession>A0A7J7JSA4</accession>
<dbReference type="GO" id="GO:0004823">
    <property type="term" value="F:leucine-tRNA ligase activity"/>
    <property type="evidence" value="ECO:0007669"/>
    <property type="project" value="UniProtKB-EC"/>
</dbReference>
<evidence type="ECO:0000256" key="2">
    <source>
        <dbReference type="ARBA" id="ARBA00013164"/>
    </source>
</evidence>
<dbReference type="InterPro" id="IPR002302">
    <property type="entry name" value="Leu-tRNA-ligase"/>
</dbReference>
<evidence type="ECO:0000313" key="9">
    <source>
        <dbReference type="EMBL" id="KAF6028308.1"/>
    </source>
</evidence>
<dbReference type="InterPro" id="IPR002300">
    <property type="entry name" value="aa-tRNA-synth_Ia"/>
</dbReference>
<keyword evidence="5" id="KW-0067">ATP-binding</keyword>
<dbReference type="Pfam" id="PF00133">
    <property type="entry name" value="tRNA-synt_1"/>
    <property type="match status" value="1"/>
</dbReference>
<dbReference type="GO" id="GO:0006429">
    <property type="term" value="P:leucyl-tRNA aminoacylation"/>
    <property type="evidence" value="ECO:0007669"/>
    <property type="project" value="InterPro"/>
</dbReference>
<dbReference type="PANTHER" id="PTHR43740">
    <property type="entry name" value="LEUCYL-TRNA SYNTHETASE"/>
    <property type="match status" value="1"/>
</dbReference>
<evidence type="ECO:0000256" key="3">
    <source>
        <dbReference type="ARBA" id="ARBA00022598"/>
    </source>
</evidence>
<keyword evidence="10" id="KW-1185">Reference proteome</keyword>
<dbReference type="Gene3D" id="3.40.50.620">
    <property type="entry name" value="HUPs"/>
    <property type="match status" value="1"/>
</dbReference>
<dbReference type="GO" id="GO:0005524">
    <property type="term" value="F:ATP binding"/>
    <property type="evidence" value="ECO:0007669"/>
    <property type="project" value="UniProtKB-KW"/>
</dbReference>
<evidence type="ECO:0000256" key="7">
    <source>
        <dbReference type="ARBA" id="ARBA00023146"/>
    </source>
</evidence>
<dbReference type="OrthoDB" id="15954at2759"/>
<organism evidence="9 10">
    <name type="scientific">Bugula neritina</name>
    <name type="common">Brown bryozoan</name>
    <name type="synonym">Sertularia neritina</name>
    <dbReference type="NCBI Taxonomy" id="10212"/>
    <lineage>
        <taxon>Eukaryota</taxon>
        <taxon>Metazoa</taxon>
        <taxon>Spiralia</taxon>
        <taxon>Lophotrochozoa</taxon>
        <taxon>Bryozoa</taxon>
        <taxon>Gymnolaemata</taxon>
        <taxon>Cheilostomatida</taxon>
        <taxon>Flustrina</taxon>
        <taxon>Buguloidea</taxon>
        <taxon>Bugulidae</taxon>
        <taxon>Bugula</taxon>
    </lineage>
</organism>
<keyword evidence="7" id="KW-0030">Aminoacyl-tRNA synthetase</keyword>
<name>A0A7J7JSA4_BUGNE</name>
<keyword evidence="4" id="KW-0547">Nucleotide-binding</keyword>
<dbReference type="EMBL" id="VXIV02001965">
    <property type="protein sequence ID" value="KAF6028308.1"/>
    <property type="molecule type" value="Genomic_DNA"/>
</dbReference>
<sequence length="226" mass="25012">MPEFPVGETISVFTETPELLYGVDFLQISSSHPLVSSTDCHVQGQRLLTDLVMIHPLTGQEIPIIVGDSHLLTASNNSRLGISVICDEDKELANQFGVKAVPTVLDSQHRLCNSDWLDGLSREEARVVCSERLQKLKIGGWPTSSELRDWLISRQRYWGTPIPIVHCPSCGIVPVPEDQLPVVLPEVDSITREEGNPLISNSEWINTPCPKCGGAGKEKQTPWIRL</sequence>
<evidence type="ECO:0000259" key="8">
    <source>
        <dbReference type="Pfam" id="PF00133"/>
    </source>
</evidence>
<dbReference type="PANTHER" id="PTHR43740:SF2">
    <property type="entry name" value="LEUCINE--TRNA LIGASE, MITOCHONDRIAL"/>
    <property type="match status" value="1"/>
</dbReference>
<evidence type="ECO:0000256" key="5">
    <source>
        <dbReference type="ARBA" id="ARBA00022840"/>
    </source>
</evidence>
<dbReference type="InterPro" id="IPR014729">
    <property type="entry name" value="Rossmann-like_a/b/a_fold"/>
</dbReference>
<comment type="similarity">
    <text evidence="1">Belongs to the class-I aminoacyl-tRNA synthetase family.</text>
</comment>
<evidence type="ECO:0000256" key="1">
    <source>
        <dbReference type="ARBA" id="ARBA00005594"/>
    </source>
</evidence>
<evidence type="ECO:0000256" key="4">
    <source>
        <dbReference type="ARBA" id="ARBA00022741"/>
    </source>
</evidence>
<keyword evidence="6" id="KW-0648">Protein biosynthesis</keyword>
<dbReference type="InterPro" id="IPR009008">
    <property type="entry name" value="Val/Leu/Ile-tRNA-synth_edit"/>
</dbReference>
<feature type="domain" description="Aminoacyl-tRNA synthetase class Ia" evidence="8">
    <location>
        <begin position="146"/>
        <end position="165"/>
    </location>
</feature>
<reference evidence="9" key="1">
    <citation type="submission" date="2020-06" db="EMBL/GenBank/DDBJ databases">
        <title>Draft genome of Bugula neritina, a colonial animal packing powerful symbionts and potential medicines.</title>
        <authorList>
            <person name="Rayko M."/>
        </authorList>
    </citation>
    <scope>NUCLEOTIDE SEQUENCE [LARGE SCALE GENOMIC DNA]</scope>
    <source>
        <strain evidence="9">Kwan_BN1</strain>
    </source>
</reference>
<comment type="caution">
    <text evidence="9">The sequence shown here is derived from an EMBL/GenBank/DDBJ whole genome shotgun (WGS) entry which is preliminary data.</text>
</comment>
<dbReference type="GO" id="GO:0032543">
    <property type="term" value="P:mitochondrial translation"/>
    <property type="evidence" value="ECO:0007669"/>
    <property type="project" value="TreeGrafter"/>
</dbReference>
<protein>
    <recommendedName>
        <fullName evidence="2">leucine--tRNA ligase</fullName>
        <ecNumber evidence="2">6.1.1.4</ecNumber>
    </recommendedName>
</protein>
<dbReference type="GO" id="GO:0005739">
    <property type="term" value="C:mitochondrion"/>
    <property type="evidence" value="ECO:0007669"/>
    <property type="project" value="TreeGrafter"/>
</dbReference>
<proteinExistence type="inferred from homology"/>
<dbReference type="EC" id="6.1.1.4" evidence="2"/>